<dbReference type="PANTHER" id="PTHR39217:SF1">
    <property type="entry name" value="GLUTATHIONE SYNTHETASE"/>
    <property type="match status" value="1"/>
</dbReference>
<dbReference type="SUPFAM" id="SSF56059">
    <property type="entry name" value="Glutathione synthetase ATP-binding domain-like"/>
    <property type="match status" value="1"/>
</dbReference>
<organism evidence="1 2">
    <name type="scientific">Paludibacterium denitrificans</name>
    <dbReference type="NCBI Taxonomy" id="2675226"/>
    <lineage>
        <taxon>Bacteria</taxon>
        <taxon>Pseudomonadati</taxon>
        <taxon>Pseudomonadota</taxon>
        <taxon>Betaproteobacteria</taxon>
        <taxon>Neisseriales</taxon>
        <taxon>Chromobacteriaceae</taxon>
        <taxon>Paludibacterium</taxon>
    </lineage>
</organism>
<proteinExistence type="predicted"/>
<dbReference type="InterPro" id="IPR053191">
    <property type="entry name" value="DcsG_Biosynth_Enzyme"/>
</dbReference>
<dbReference type="Proteomes" id="UP000446658">
    <property type="component" value="Unassembled WGS sequence"/>
</dbReference>
<dbReference type="AlphaFoldDB" id="A0A844GDN6"/>
<gene>
    <name evidence="1" type="ORF">GKE73_10495</name>
</gene>
<dbReference type="Gene3D" id="3.30.470.20">
    <property type="entry name" value="ATP-grasp fold, B domain"/>
    <property type="match status" value="1"/>
</dbReference>
<dbReference type="PANTHER" id="PTHR39217">
    <property type="match status" value="1"/>
</dbReference>
<keyword evidence="2" id="KW-1185">Reference proteome</keyword>
<sequence>MVFDVVVLTDAKLLALDEQDWYSRQVHQEDGLVLSALQQQGLKATRLNWDDQRFDWSQTRSVLFRTTWDYFDRYGEFAPWLERVSQQTRLFNSAELIRWNIDKHYLARLAENGINIVPTHYIEQGNPRTLRQVVEACGWADAILKPTVSGAARHTYRLRDDACEPLECTFAELVQHEALMLQPFQQQVLQHGELSLMVLDGKVTHAIRKTPKSGDFRVQDDHGGSVHPHLPTPEEIAFAEAAVAAVPFDVLYARVDAIRDNAYQLAIMELEMIEPELFFRFQPTAAQQLAAGLAARLTR</sequence>
<protein>
    <recommendedName>
        <fullName evidence="3">Prokaryotic glutathione synthetase ATP-binding domain-containing protein</fullName>
    </recommendedName>
</protein>
<accession>A0A844GDN6</accession>
<comment type="caution">
    <text evidence="1">The sequence shown here is derived from an EMBL/GenBank/DDBJ whole genome shotgun (WGS) entry which is preliminary data.</text>
</comment>
<name>A0A844GDN6_9NEIS</name>
<dbReference type="RefSeq" id="WP_230370280.1">
    <property type="nucleotide sequence ID" value="NZ_WLYX01000001.1"/>
</dbReference>
<reference evidence="1 2" key="1">
    <citation type="submission" date="2019-11" db="EMBL/GenBank/DDBJ databases">
        <title>Draft genome sequence of Paludibacterium sp. dN18-1.</title>
        <authorList>
            <person name="Im W.-T."/>
        </authorList>
    </citation>
    <scope>NUCLEOTIDE SEQUENCE [LARGE SCALE GENOMIC DNA]</scope>
    <source>
        <strain evidence="2">dN 18-1</strain>
    </source>
</reference>
<evidence type="ECO:0000313" key="1">
    <source>
        <dbReference type="EMBL" id="MTD33381.1"/>
    </source>
</evidence>
<dbReference type="EMBL" id="WLYX01000001">
    <property type="protein sequence ID" value="MTD33381.1"/>
    <property type="molecule type" value="Genomic_DNA"/>
</dbReference>
<evidence type="ECO:0008006" key="3">
    <source>
        <dbReference type="Google" id="ProtNLM"/>
    </source>
</evidence>
<evidence type="ECO:0000313" key="2">
    <source>
        <dbReference type="Proteomes" id="UP000446658"/>
    </source>
</evidence>